<feature type="transmembrane region" description="Helical" evidence="1">
    <location>
        <begin position="164"/>
        <end position="184"/>
    </location>
</feature>
<proteinExistence type="predicted"/>
<feature type="transmembrane region" description="Helical" evidence="1">
    <location>
        <begin position="123"/>
        <end position="144"/>
    </location>
</feature>
<gene>
    <name evidence="2" type="ORF">ASZ90_015736</name>
</gene>
<dbReference type="InterPro" id="IPR017059">
    <property type="entry name" value="NiFe-hyd_3_EhaH_prd"/>
</dbReference>
<evidence type="ECO:0000313" key="2">
    <source>
        <dbReference type="EMBL" id="KUG14620.1"/>
    </source>
</evidence>
<accession>A0A0W8F198</accession>
<protein>
    <submittedName>
        <fullName evidence="2">Energy conserving hydrogenase eha proton-sodium antiporter protein h</fullName>
    </submittedName>
</protein>
<keyword evidence="1" id="KW-0812">Transmembrane</keyword>
<feature type="transmembrane region" description="Helical" evidence="1">
    <location>
        <begin position="93"/>
        <end position="111"/>
    </location>
</feature>
<sequence length="218" mass="23122">MTTAGGTPLFLLEFGDIVVYFSPYTLSLFILALVFTLLVIASRPERQLDIAFGTDAYLTKEISLSEMRFRRFMAIACGLASMGAVVTGDLFDFCLFTALVGICNVGIVAAVKSRHVQNAAYQYGLVALAATVLLFGGSAMVVAITGTLSLPILATGTLPAVPLAVKAFIVIGVMGEGMAPFYAAKAEMFRAPGAPYVIMCSLSSLLIFLRVIEVVVQL</sequence>
<dbReference type="Pfam" id="PF10125">
    <property type="entry name" value="NADHdeh_related"/>
    <property type="match status" value="1"/>
</dbReference>
<reference evidence="2" key="1">
    <citation type="journal article" date="2015" name="Proc. Natl. Acad. Sci. U.S.A.">
        <title>Networks of energetic and metabolic interactions define dynamics in microbial communities.</title>
        <authorList>
            <person name="Embree M."/>
            <person name="Liu J.K."/>
            <person name="Al-Bassam M.M."/>
            <person name="Zengler K."/>
        </authorList>
    </citation>
    <scope>NUCLEOTIDE SEQUENCE</scope>
</reference>
<organism evidence="2">
    <name type="scientific">hydrocarbon metagenome</name>
    <dbReference type="NCBI Taxonomy" id="938273"/>
    <lineage>
        <taxon>unclassified sequences</taxon>
        <taxon>metagenomes</taxon>
        <taxon>ecological metagenomes</taxon>
    </lineage>
</organism>
<dbReference type="PIRSF" id="PIRSF036536">
    <property type="entry name" value="EhaH"/>
    <property type="match status" value="1"/>
</dbReference>
<keyword evidence="1" id="KW-0472">Membrane</keyword>
<feature type="transmembrane region" description="Helical" evidence="1">
    <location>
        <begin position="196"/>
        <end position="216"/>
    </location>
</feature>
<dbReference type="AlphaFoldDB" id="A0A0W8F198"/>
<dbReference type="EMBL" id="LNQE01001637">
    <property type="protein sequence ID" value="KUG14620.1"/>
    <property type="molecule type" value="Genomic_DNA"/>
</dbReference>
<comment type="caution">
    <text evidence="2">The sequence shown here is derived from an EMBL/GenBank/DDBJ whole genome shotgun (WGS) entry which is preliminary data.</text>
</comment>
<feature type="transmembrane region" description="Helical" evidence="1">
    <location>
        <begin position="69"/>
        <end position="87"/>
    </location>
</feature>
<evidence type="ECO:0000256" key="1">
    <source>
        <dbReference type="SAM" id="Phobius"/>
    </source>
</evidence>
<feature type="transmembrane region" description="Helical" evidence="1">
    <location>
        <begin position="17"/>
        <end position="40"/>
    </location>
</feature>
<name>A0A0W8F198_9ZZZZ</name>
<keyword evidence="1" id="KW-1133">Transmembrane helix</keyword>